<dbReference type="EMBL" id="GBXM01109173">
    <property type="protein sequence ID" value="JAG99403.1"/>
    <property type="molecule type" value="Transcribed_RNA"/>
</dbReference>
<accession>A0A0E9P544</accession>
<organism evidence="1">
    <name type="scientific">Anguilla anguilla</name>
    <name type="common">European freshwater eel</name>
    <name type="synonym">Muraena anguilla</name>
    <dbReference type="NCBI Taxonomy" id="7936"/>
    <lineage>
        <taxon>Eukaryota</taxon>
        <taxon>Metazoa</taxon>
        <taxon>Chordata</taxon>
        <taxon>Craniata</taxon>
        <taxon>Vertebrata</taxon>
        <taxon>Euteleostomi</taxon>
        <taxon>Actinopterygii</taxon>
        <taxon>Neopterygii</taxon>
        <taxon>Teleostei</taxon>
        <taxon>Anguilliformes</taxon>
        <taxon>Anguillidae</taxon>
        <taxon>Anguilla</taxon>
    </lineage>
</organism>
<name>A0A0E9P544_ANGAN</name>
<reference evidence="1" key="1">
    <citation type="submission" date="2014-11" db="EMBL/GenBank/DDBJ databases">
        <authorList>
            <person name="Amaro Gonzalez C."/>
        </authorList>
    </citation>
    <scope>NUCLEOTIDE SEQUENCE</scope>
</reference>
<protein>
    <submittedName>
        <fullName evidence="1">Uncharacterized protein</fullName>
    </submittedName>
</protein>
<evidence type="ECO:0000313" key="1">
    <source>
        <dbReference type="EMBL" id="JAG99403.1"/>
    </source>
</evidence>
<proteinExistence type="predicted"/>
<dbReference type="AlphaFoldDB" id="A0A0E9P544"/>
<sequence>MSAHNLIRQVLVLSHF</sequence>
<reference evidence="1" key="2">
    <citation type="journal article" date="2015" name="Fish Shellfish Immunol.">
        <title>Early steps in the European eel (Anguilla anguilla)-Vibrio vulnificus interaction in the gills: Role of the RtxA13 toxin.</title>
        <authorList>
            <person name="Callol A."/>
            <person name="Pajuelo D."/>
            <person name="Ebbesson L."/>
            <person name="Teles M."/>
            <person name="MacKenzie S."/>
            <person name="Amaro C."/>
        </authorList>
    </citation>
    <scope>NUCLEOTIDE SEQUENCE</scope>
</reference>